<keyword evidence="2" id="KW-1185">Reference proteome</keyword>
<dbReference type="InterPro" id="IPR008042">
    <property type="entry name" value="Retrotrans_Pao"/>
</dbReference>
<proteinExistence type="predicted"/>
<gene>
    <name evidence="3" type="primary">LOC112468803</name>
</gene>
<dbReference type="GeneID" id="112468803"/>
<organism evidence="2 3">
    <name type="scientific">Temnothorax curvispinosus</name>
    <dbReference type="NCBI Taxonomy" id="300111"/>
    <lineage>
        <taxon>Eukaryota</taxon>
        <taxon>Metazoa</taxon>
        <taxon>Ecdysozoa</taxon>
        <taxon>Arthropoda</taxon>
        <taxon>Hexapoda</taxon>
        <taxon>Insecta</taxon>
        <taxon>Pterygota</taxon>
        <taxon>Neoptera</taxon>
        <taxon>Endopterygota</taxon>
        <taxon>Hymenoptera</taxon>
        <taxon>Apocrita</taxon>
        <taxon>Aculeata</taxon>
        <taxon>Formicoidea</taxon>
        <taxon>Formicidae</taxon>
        <taxon>Myrmicinae</taxon>
        <taxon>Temnothorax</taxon>
    </lineage>
</organism>
<evidence type="ECO:0000256" key="1">
    <source>
        <dbReference type="SAM" id="MobiDB-lite"/>
    </source>
</evidence>
<name>A0A6J1RMK9_9HYME</name>
<evidence type="ECO:0000313" key="2">
    <source>
        <dbReference type="Proteomes" id="UP000504618"/>
    </source>
</evidence>
<feature type="region of interest" description="Disordered" evidence="1">
    <location>
        <begin position="88"/>
        <end position="111"/>
    </location>
</feature>
<dbReference type="RefSeq" id="XP_024893920.1">
    <property type="nucleotide sequence ID" value="XM_025038152.1"/>
</dbReference>
<dbReference type="OrthoDB" id="7695494at2759"/>
<dbReference type="AlphaFoldDB" id="A0A6J1RMK9"/>
<dbReference type="Pfam" id="PF05380">
    <property type="entry name" value="Peptidase_A17"/>
    <property type="match status" value="1"/>
</dbReference>
<accession>A0A6J1RMK9</accession>
<dbReference type="PANTHER" id="PTHR47331">
    <property type="entry name" value="PHD-TYPE DOMAIN-CONTAINING PROTEIN"/>
    <property type="match status" value="1"/>
</dbReference>
<protein>
    <submittedName>
        <fullName evidence="3">Uncharacterized protein LOC112468803</fullName>
    </submittedName>
</protein>
<dbReference type="PANTHER" id="PTHR47331:SF1">
    <property type="entry name" value="GAG-LIKE PROTEIN"/>
    <property type="match status" value="1"/>
</dbReference>
<dbReference type="Proteomes" id="UP000504618">
    <property type="component" value="Unplaced"/>
</dbReference>
<evidence type="ECO:0000313" key="3">
    <source>
        <dbReference type="RefSeq" id="XP_024893920.1"/>
    </source>
</evidence>
<reference evidence="3" key="1">
    <citation type="submission" date="2025-08" db="UniProtKB">
        <authorList>
            <consortium name="RefSeq"/>
        </authorList>
    </citation>
    <scope>IDENTIFICATION</scope>
    <source>
        <tissue evidence="3">Whole body</tissue>
    </source>
</reference>
<sequence>MTLRFGVINDTPILRMELPNLAHVAMVLKTLLTLYDLQFCVDRVVSALSAATEEIDAKSTAHTSNKCTSGGCKTCTRKHNTLLHLQTTVSEQAESSGNKKTDKGPSGPTVPDATRFGWILGGRTGTRVAQHQRVVVLHATISNAELHNQLQRFWHMEDIPNNSNNYTVEEQACERHFLETVSRDPQGRYVVKLPLKEGWADKLGYSREIALNRFRALEKRFDRDPALKGLYSEFMEEYIALGHMELISEQSSNEQGVYYIPHHCVFKETAEGPKIRVVFNASCKTDTGFSLNDLMLVGPVVQQDLASILLRFRIHKFVLVVDITKIIFWRKDNSKIEVYESVVVTYGTAAAAFVATNTIKHHAKQRAREYPLGSLCVKRNFYVDDMLTGADSIKDALAIRDQTIQLLKEASFELSKWGSNCPELLTGVSCLGERVVSLDKENDVRILGILWDQDGDFFRFSYERSLVSGPVTKRSILSDVSRLFNPLGLLGPTIVVAKLALQDFWQSGLDWDESVPQDTHNGCSLNYSCPISSSYGFLAASGVVPTVRTSSYTAFATLASALTVHVYTFAPK</sequence>